<reference evidence="1 2" key="1">
    <citation type="submission" date="2018-06" db="EMBL/GenBank/DDBJ databases">
        <authorList>
            <consortium name="Pathogen Informatics"/>
            <person name="Doyle S."/>
        </authorList>
    </citation>
    <scope>NUCLEOTIDE SEQUENCE [LARGE SCALE GENOMIC DNA]</scope>
    <source>
        <strain evidence="1 2">NCTC10418</strain>
    </source>
</reference>
<dbReference type="Proteomes" id="UP000255460">
    <property type="component" value="Unassembled WGS sequence"/>
</dbReference>
<proteinExistence type="predicted"/>
<sequence>MHLMILKHYTRVPVLPASDKIFGFFVFRNKKTGQPCPEKITSQYKEIIIHCFIS</sequence>
<organism evidence="1 2">
    <name type="scientific">Escherichia coli</name>
    <dbReference type="NCBI Taxonomy" id="562"/>
    <lineage>
        <taxon>Bacteria</taxon>
        <taxon>Pseudomonadati</taxon>
        <taxon>Pseudomonadota</taxon>
        <taxon>Gammaproteobacteria</taxon>
        <taxon>Enterobacterales</taxon>
        <taxon>Enterobacteriaceae</taxon>
        <taxon>Escherichia</taxon>
    </lineage>
</organism>
<gene>
    <name evidence="1" type="ORF">NCTC10418_01272</name>
</gene>
<dbReference type="EMBL" id="UFZQ01000001">
    <property type="protein sequence ID" value="STE83616.1"/>
    <property type="molecule type" value="Genomic_DNA"/>
</dbReference>
<name>A0A376KNA7_ECOLX</name>
<dbReference type="AlphaFoldDB" id="A0A376KNA7"/>
<protein>
    <submittedName>
        <fullName evidence="1">Uncharacterized protein</fullName>
    </submittedName>
</protein>
<accession>A0A376KNA7</accession>
<evidence type="ECO:0000313" key="2">
    <source>
        <dbReference type="Proteomes" id="UP000255460"/>
    </source>
</evidence>
<evidence type="ECO:0000313" key="1">
    <source>
        <dbReference type="EMBL" id="STE83616.1"/>
    </source>
</evidence>